<dbReference type="Gene3D" id="2.60.40.740">
    <property type="match status" value="6"/>
</dbReference>
<reference evidence="3 4" key="1">
    <citation type="submission" date="2019-03" db="EMBL/GenBank/DDBJ databases">
        <title>Genomic Encyclopedia of Type Strains, Phase IV (KMG-IV): sequencing the most valuable type-strain genomes for metagenomic binning, comparative biology and taxonomic classification.</title>
        <authorList>
            <person name="Goeker M."/>
        </authorList>
    </citation>
    <scope>NUCLEOTIDE SEQUENCE [LARGE SCALE GENOMIC DNA]</scope>
    <source>
        <strain evidence="3 4">DSM 21100</strain>
    </source>
</reference>
<dbReference type="NCBIfam" id="TIGR04131">
    <property type="entry name" value="Bac_Flav_CTERM"/>
    <property type="match status" value="1"/>
</dbReference>
<evidence type="ECO:0000313" key="4">
    <source>
        <dbReference type="Proteomes" id="UP000295807"/>
    </source>
</evidence>
<gene>
    <name evidence="3" type="ORF">EDD80_1216</name>
</gene>
<feature type="region of interest" description="Disordered" evidence="1">
    <location>
        <begin position="1999"/>
        <end position="2047"/>
    </location>
</feature>
<feature type="compositionally biased region" description="Basic and acidic residues" evidence="1">
    <location>
        <begin position="2518"/>
        <end position="2530"/>
    </location>
</feature>
<dbReference type="Pfam" id="PF13585">
    <property type="entry name" value="CHU_C"/>
    <property type="match status" value="1"/>
</dbReference>
<dbReference type="SMART" id="SM00409">
    <property type="entry name" value="IG"/>
    <property type="match status" value="1"/>
</dbReference>
<sequence length="2852" mass="297228">MLNRSTLLGKFFRFMSPLFLLILFSAVQSRGQSSITFDTQYWFAAPYTTQAYWPGTAFRISAFDSPATVTISIPLNGGFTPKTVVVPANSTQTVTLTNTEIGQVINTTGNGNMPTGILIETDAKISVYYEPGGGSQSPDLIALKGSEALGTEFIVPMQQESSVRADAEGQQGFVVVATEDNTSVTITPKAEITGRPAGAPFTINLNRGETYFGQTPGIAPGLSGTTVNSDKPVTVTIFSELMRYGATAADLGSEQLVPVSSLGTTYLVVKGYRSATDIVYFTAVEDATTISVDGTQVATLNATDTYELQTGGTAAFYVETSKPVTALQLSGVAGEQSFSLLPPLSSCNGSNVVSVVRANNGEFYVNIVSPVTSGFLVNGDAGLLAAPAFTSAGTSGWHYARIEVPPALVGAGNPVIVSNTDPGVKFQMGVFHTNNGGARYGYFSSYSGITINFNQAAAQLCEGESVTFTPSVLSTEPVVSYSWTGPGGFTSSEASLILQNVTLAQAGDYILEVTTASCTSQATVTLDVEERPDAPVSGGNQYVCAEDPVQTLTATATAAAGSTITWYDAPTGGNVVPDPSLASVGSVTYYAEANNGSCSSSNRTPVSLVIEAGPDINPLADQVACGAYELPPITGTALSGNEAYFTGPGGTGTRYEPGDLITAAGANQLYIYDKAASVANCAGSLTVTGNTTLPPDHPLYIQTHPPYPGTVDAAFWEGTANQLIQHGASSYEQVYHMIAGDVSLGNTADCFGTEVKIEASVTITNLGPGNALGYPGRLAIANKTTGEYLYLASLPVNFPANASASPVVSGVVPLADLLAGNIVILIALETSQLNIVKNWELSNFEASYTFIPENTVGCADEEPFTVTIGAALPAPISGGDQEETATGQTLTATAALPATAPAGSTIVWYDAPTGGNVVADPSLSTNGSVTYYAEIQAGDCRGPRTAVKLTLTPLLPEVCGNGIDDDGNGVADCDDPACNPYANYFANGSMERYTQCPNYSSLGTLEYVVSWKTSQPASTGDTGGQLMVNDPAAGCVSPRPAGSWTASTDLPAGSDGVAWGGMHGGAVNQPREDFQNTLVAPLPAGTYTFTFSAGYLMQSPYTGAGRFRFYGVQPGEADFTTAHPLGYSPMITNEISASNPAWKEYSFTFTSTETYDRIYIVAYSGPTARSFMVFDGFSMSYNAPEIDFQSQLATCVGSAILEVTNPDAAWASYQWYLDGAPISGATGTTYQPAAGQSGMYTVRAVMAGDCLTAASPGIEVSADCPVPFVCNGSAYLVSTPGGGVPSTLSIVAANNPKNVFATLAPSIPGGYNAIGYNFEDNLIYGFVSSPDDPEIVNEIVQIDGEGTVRRLGRPTSTQVGRGMETWTTDPSVNPNGARINGAPGVVGLDNKFYAMVQANGSGMHLATVDLTSMTYTTIPLNGDYLSADLAFSPFDGMLYGLAGANQLIRTNPATGDQQVVPPASGSVPAAGAGGAWNDVQGRVYFYANGGTPAQGGQRLYRYNPANGAFVNVTDVTSFPGFDATACFPTSLEKTVLKPAGGINPGDVVQVQFSIYNNQMLPMTYDFEDILTSSDLSWVADAVVPASPGGGIVTLSGQTLSISDITVPPSAANGPLTFTVSIKVADNATYESCYTNQATITQGGMTILSDDPTTVTEDDPTEFCLNPCTVLLTIGQLTCDPADGTYSVSYVSNGDVTATAGTVDAANNMITGIPLGTGITVTSSCSGSSVTAQVAGLATCPDDCVMPDLTLGQPLCGTGNTYTVSYSESTGAAIMVTGGTDNGDGTITGTIGTAITVMASNGNCTSTLTVTSPVGCDVPCKNPSISIGGTQCASDGSATYEVVFTVLPDAVVTSDQGTVDIANGIITGIPLGTPATLTVSYQNCPDLVIVVPSSKCTRDFSASKTVTDASGDSQAQAGEELTYTISIANTGDVNLTGLTVNDVIPAGTNYVDNSADNGGIFNAAGNALDWTVNVPVGTTLDLTFKVTVDENLTGIAEIANKATVTDPENPDNPEEPESPPVPTDPQRDFDSEKSVTDASGDDKAQAGEELTYTISIENTGDIDLTGMTISDPIPAGTSYLDGSADNGGVYTAATGSLDWTVDIPYGETLIITFKVTVGDNLTGVTEIANKATVTDPEDPGNPEEPESPPVPTDPVRDFDSQKSVTDASGDGKAQAGEELTYTISIENTGDIELTGMTISDPIPAGTSYLDGSADNGGVYTAATGSLDWTVDIPYGETLNITFKVTVGDNLTGVIEIANKATVTDPEDPGNPEEPESPPVPTDPVRDFDSQKSVTDASGDGKAQAGEELTYTIAIENTGDTELTGMTISDPIPAGTSYLDGSADNGGVYTAATGSLDWTVDIPYGETLNITFKVTVNENLTGIAEIANKAKVTDPENPDKPEEPETPPVPVEEVRDFDSQKSVTDASGDGKAQASEELTYTISITNTGNVNLTGMTISDPIPAGTSYLDGSATHEGIYDTENGRLDWTVDIPYGETLNITFKVTVNDNLTGISGIANKARVTDPENPDKPEEPETPPVPVDRVRDFETSKTVADAGGDGNARAGEEMTYTITVENTGNVDLTGFIITDAVPENTEYVEGSADNDGTFENNGLSWTVAIPFGESKSVSFKVTVAGNLTGIDQIANTATVKDPENPDDPKEPSSPDVPVFIPDPIANDDEGEVETGDEVIITIMDNDETDGSPLDPASVEIIDEPLHGTLTVNPDGTITYTPDPDFAGEDAFTYRVQDEDGNWSNVAIVDITVKARPLSIPNLFTPNGDGRNDTFVIPGLEGFPDNELFIVNRWGNEVFRQVNYKNTWTGEGLNEGTYYYILRIRDAAGKEEVYKGYITLVRTFAR</sequence>
<protein>
    <submittedName>
        <fullName evidence="3">Putative repeat protein (TIGR01451 family)/gliding motility-associated-like protein/fimbrial isopeptide formation D2 family protein</fullName>
    </submittedName>
</protein>
<dbReference type="PANTHER" id="PTHR34819:SF3">
    <property type="entry name" value="CELL SURFACE PROTEIN"/>
    <property type="match status" value="1"/>
</dbReference>
<evidence type="ECO:0000313" key="3">
    <source>
        <dbReference type="EMBL" id="TCS84329.1"/>
    </source>
</evidence>
<feature type="region of interest" description="Disordered" evidence="1">
    <location>
        <begin position="2259"/>
        <end position="2303"/>
    </location>
</feature>
<dbReference type="InterPro" id="IPR044023">
    <property type="entry name" value="Ig_7"/>
</dbReference>
<keyword evidence="4" id="KW-1185">Reference proteome</keyword>
<dbReference type="Pfam" id="PF19081">
    <property type="entry name" value="Ig_7"/>
    <property type="match status" value="2"/>
</dbReference>
<dbReference type="OrthoDB" id="5726170at2"/>
<feature type="region of interest" description="Disordered" evidence="1">
    <location>
        <begin position="2386"/>
        <end position="2432"/>
    </location>
</feature>
<dbReference type="InterPro" id="IPR026341">
    <property type="entry name" value="T9SS_type_B"/>
</dbReference>
<dbReference type="Pfam" id="PF17517">
    <property type="entry name" value="IgGFc_binding"/>
    <property type="match status" value="1"/>
</dbReference>
<dbReference type="InterPro" id="IPR036179">
    <property type="entry name" value="Ig-like_dom_sf"/>
</dbReference>
<dbReference type="EMBL" id="SMAD01000021">
    <property type="protein sequence ID" value="TCS84329.1"/>
    <property type="molecule type" value="Genomic_DNA"/>
</dbReference>
<dbReference type="Pfam" id="PF17963">
    <property type="entry name" value="Big_9"/>
    <property type="match status" value="1"/>
</dbReference>
<feature type="compositionally biased region" description="Acidic residues" evidence="1">
    <location>
        <begin position="2263"/>
        <end position="2274"/>
    </location>
</feature>
<comment type="caution">
    <text evidence="3">The sequence shown here is derived from an EMBL/GenBank/DDBJ whole genome shotgun (WGS) entry which is preliminary data.</text>
</comment>
<dbReference type="Proteomes" id="UP000295807">
    <property type="component" value="Unassembled WGS sequence"/>
</dbReference>
<evidence type="ECO:0000259" key="2">
    <source>
        <dbReference type="SMART" id="SM00409"/>
    </source>
</evidence>
<feature type="compositionally biased region" description="Basic and acidic residues" evidence="1">
    <location>
        <begin position="2647"/>
        <end position="2659"/>
    </location>
</feature>
<feature type="compositionally biased region" description="Basic and acidic residues" evidence="1">
    <location>
        <begin position="2024"/>
        <end position="2045"/>
    </location>
</feature>
<dbReference type="InterPro" id="IPR035234">
    <property type="entry name" value="IgGFc-bd_N"/>
</dbReference>
<dbReference type="Pfam" id="PF01345">
    <property type="entry name" value="DUF11"/>
    <property type="match status" value="6"/>
</dbReference>
<feature type="domain" description="Immunoglobulin" evidence="2">
    <location>
        <begin position="455"/>
        <end position="529"/>
    </location>
</feature>
<organism evidence="3 4">
    <name type="scientific">Anseongella ginsenosidimutans</name>
    <dbReference type="NCBI Taxonomy" id="496056"/>
    <lineage>
        <taxon>Bacteria</taxon>
        <taxon>Pseudomonadati</taxon>
        <taxon>Bacteroidota</taxon>
        <taxon>Sphingobacteriia</taxon>
        <taxon>Sphingobacteriales</taxon>
        <taxon>Sphingobacteriaceae</taxon>
        <taxon>Anseongella</taxon>
    </lineage>
</organism>
<dbReference type="Gene3D" id="2.60.40.3440">
    <property type="match status" value="1"/>
</dbReference>
<dbReference type="InterPro" id="IPR003599">
    <property type="entry name" value="Ig_sub"/>
</dbReference>
<name>A0A4V6NZ10_9SPHI</name>
<proteinExistence type="predicted"/>
<accession>A0A4V6NZ10</accession>
<feature type="compositionally biased region" description="Acidic residues" evidence="1">
    <location>
        <begin position="2134"/>
        <end position="2145"/>
    </location>
</feature>
<feature type="region of interest" description="Disordered" evidence="1">
    <location>
        <begin position="2514"/>
        <end position="2539"/>
    </location>
</feature>
<dbReference type="SUPFAM" id="SSF48726">
    <property type="entry name" value="Immunoglobulin"/>
    <property type="match status" value="1"/>
</dbReference>
<dbReference type="InterPro" id="IPR047589">
    <property type="entry name" value="DUF11_rpt"/>
</dbReference>
<dbReference type="InterPro" id="IPR051172">
    <property type="entry name" value="Chlamydia_OmcB"/>
</dbReference>
<evidence type="ECO:0000256" key="1">
    <source>
        <dbReference type="SAM" id="MobiDB-lite"/>
    </source>
</evidence>
<dbReference type="NCBIfam" id="TIGR01451">
    <property type="entry name" value="B_ant_repeat"/>
    <property type="match status" value="6"/>
</dbReference>
<feature type="region of interest" description="Disordered" evidence="1">
    <location>
        <begin position="2130"/>
        <end position="2174"/>
    </location>
</feature>
<feature type="compositionally biased region" description="Acidic residues" evidence="1">
    <location>
        <begin position="2007"/>
        <end position="2016"/>
    </location>
</feature>
<dbReference type="InterPro" id="IPR001434">
    <property type="entry name" value="OmcB-like_DUF11"/>
</dbReference>
<dbReference type="InterPro" id="IPR013783">
    <property type="entry name" value="Ig-like_fold"/>
</dbReference>
<dbReference type="SUPFAM" id="SSF82171">
    <property type="entry name" value="DPP6 N-terminal domain-like"/>
    <property type="match status" value="1"/>
</dbReference>
<feature type="compositionally biased region" description="Basic and acidic residues" evidence="1">
    <location>
        <begin position="2389"/>
        <end position="2401"/>
    </location>
</feature>
<dbReference type="Gene3D" id="2.60.40.10">
    <property type="entry name" value="Immunoglobulins"/>
    <property type="match status" value="1"/>
</dbReference>
<feature type="region of interest" description="Disordered" evidence="1">
    <location>
        <begin position="2645"/>
        <end position="2677"/>
    </location>
</feature>
<dbReference type="PANTHER" id="PTHR34819">
    <property type="entry name" value="LARGE CYSTEINE-RICH PERIPLASMIC PROTEIN OMCB"/>
    <property type="match status" value="1"/>
</dbReference>